<comment type="caution">
    <text evidence="1">The sequence shown here is derived from an EMBL/GenBank/DDBJ whole genome shotgun (WGS) entry which is preliminary data.</text>
</comment>
<gene>
    <name evidence="1" type="ORF">SAMN04515649_107259</name>
</gene>
<name>A0AB74F0M0_9FIRM</name>
<evidence type="ECO:0000313" key="1">
    <source>
        <dbReference type="EMBL" id="SHL77353.1"/>
    </source>
</evidence>
<evidence type="ECO:0000313" key="2">
    <source>
        <dbReference type="Proteomes" id="UP000184012"/>
    </source>
</evidence>
<dbReference type="EMBL" id="FRBP01000007">
    <property type="protein sequence ID" value="SHL77353.1"/>
    <property type="molecule type" value="Genomic_DNA"/>
</dbReference>
<proteinExistence type="predicted"/>
<protein>
    <submittedName>
        <fullName evidence="1">Uncharacterized protein</fullName>
    </submittedName>
</protein>
<dbReference type="RefSeq" id="WP_073382930.1">
    <property type="nucleotide sequence ID" value="NZ_FRBP01000007.1"/>
</dbReference>
<accession>A0AB74F0M0</accession>
<dbReference type="AlphaFoldDB" id="A0AB74F0M0"/>
<sequence>MKNTKRFLMEQFYTCLKNNLIDLELDFYSEEDFYEYLEVRDEKIFDRKWLEIHAEISLLENKIENKDLIESICEEVYMKVMSFSGVEDLAACISDDFELIFKALDVDYNNRWLNGMMVMYLDDRFPNDADEIEEEGTEESIKSQLEKYLKIKS</sequence>
<reference evidence="1 2" key="1">
    <citation type="submission" date="2016-11" db="EMBL/GenBank/DDBJ databases">
        <authorList>
            <person name="Varghese N."/>
            <person name="Submissions S."/>
        </authorList>
    </citation>
    <scope>NUCLEOTIDE SEQUENCE [LARGE SCALE GENOMIC DNA]</scope>
    <source>
        <strain evidence="1 2">FD</strain>
    </source>
</reference>
<dbReference type="Proteomes" id="UP000184012">
    <property type="component" value="Unassembled WGS sequence"/>
</dbReference>
<organism evidence="1 2">
    <name type="scientific">Eubacterium callanderi</name>
    <dbReference type="NCBI Taxonomy" id="53442"/>
    <lineage>
        <taxon>Bacteria</taxon>
        <taxon>Bacillati</taxon>
        <taxon>Bacillota</taxon>
        <taxon>Clostridia</taxon>
        <taxon>Eubacteriales</taxon>
        <taxon>Eubacteriaceae</taxon>
        <taxon>Eubacterium</taxon>
    </lineage>
</organism>